<dbReference type="EMBL" id="JBJIAA010000003">
    <property type="protein sequence ID" value="MFL0249650.1"/>
    <property type="molecule type" value="Genomic_DNA"/>
</dbReference>
<dbReference type="Pfam" id="PF14266">
    <property type="entry name" value="YceG_bac"/>
    <property type="match status" value="1"/>
</dbReference>
<gene>
    <name evidence="2" type="ORF">ACJDT4_04380</name>
</gene>
<proteinExistence type="predicted"/>
<feature type="domain" description="Putative component of 'biosynthetic module'" evidence="1">
    <location>
        <begin position="55"/>
        <end position="309"/>
    </location>
</feature>
<dbReference type="InterPro" id="IPR025647">
    <property type="entry name" value="YceG_bac"/>
</dbReference>
<protein>
    <submittedName>
        <fullName evidence="2">YceG family protein</fullName>
    </submittedName>
</protein>
<accession>A0ABW8TDA8</accession>
<keyword evidence="3" id="KW-1185">Reference proteome</keyword>
<dbReference type="Proteomes" id="UP001623592">
    <property type="component" value="Unassembled WGS sequence"/>
</dbReference>
<name>A0ABW8TDA8_9CLOT</name>
<evidence type="ECO:0000313" key="2">
    <source>
        <dbReference type="EMBL" id="MFL0249650.1"/>
    </source>
</evidence>
<dbReference type="RefSeq" id="WP_406786319.1">
    <property type="nucleotide sequence ID" value="NZ_JBJIAA010000003.1"/>
</dbReference>
<sequence>MSGLNEENNELHNQRTETDAFRATEEFKKMFHDNDSFCYEPWQFADYEVCADTLKTTYDEINIWGKQEAVIRPGWKVSEDTSKVYIPNLFSKISGIYEDTIQYREDISSLLEEGNTLFFKHFPLFHIKRHNNIGRTYSSLLDKKGIINKSKLITCKHWKYSNLKPGLQENIAEKIIEFCKLPDFWKYRYFTTNIKLSVMDKISTFLTCMDSKEARDELIMKVVTLNVLMNLDSRLLDLLQNFDYPLHVPKIIVFNNYRSGNFSFSDAVTLMFMNSMGVDILIYNPGATSDIENFVKDGYFDVHKLQFTNPKFKYKRVNFFVRWIRKLKAKKKLLKEMK</sequence>
<reference evidence="2 3" key="1">
    <citation type="submission" date="2024-11" db="EMBL/GenBank/DDBJ databases">
        <authorList>
            <person name="Heng Y.C."/>
            <person name="Lim A.C.H."/>
            <person name="Lee J.K.Y."/>
            <person name="Kittelmann S."/>
        </authorList>
    </citation>
    <scope>NUCLEOTIDE SEQUENCE [LARGE SCALE GENOMIC DNA]</scope>
    <source>
        <strain evidence="2 3">WILCCON 0114</strain>
    </source>
</reference>
<evidence type="ECO:0000259" key="1">
    <source>
        <dbReference type="Pfam" id="PF14266"/>
    </source>
</evidence>
<comment type="caution">
    <text evidence="2">The sequence shown here is derived from an EMBL/GenBank/DDBJ whole genome shotgun (WGS) entry which is preliminary data.</text>
</comment>
<organism evidence="2 3">
    <name type="scientific">Clostridium neuense</name>
    <dbReference type="NCBI Taxonomy" id="1728934"/>
    <lineage>
        <taxon>Bacteria</taxon>
        <taxon>Bacillati</taxon>
        <taxon>Bacillota</taxon>
        <taxon>Clostridia</taxon>
        <taxon>Eubacteriales</taxon>
        <taxon>Clostridiaceae</taxon>
        <taxon>Clostridium</taxon>
    </lineage>
</organism>
<evidence type="ECO:0000313" key="3">
    <source>
        <dbReference type="Proteomes" id="UP001623592"/>
    </source>
</evidence>